<dbReference type="SMART" id="SM00587">
    <property type="entry name" value="CHK"/>
    <property type="match status" value="1"/>
</dbReference>
<protein>
    <recommendedName>
        <fullName evidence="1">CHK kinase-like domain-containing protein</fullName>
    </recommendedName>
</protein>
<dbReference type="EMBL" id="JAACXV010014435">
    <property type="protein sequence ID" value="KAF7267325.1"/>
    <property type="molecule type" value="Genomic_DNA"/>
</dbReference>
<comment type="caution">
    <text evidence="2">The sequence shown here is derived from an EMBL/GenBank/DDBJ whole genome shotgun (WGS) entry which is preliminary data.</text>
</comment>
<dbReference type="OrthoDB" id="191037at2759"/>
<dbReference type="AlphaFoldDB" id="A0A834HYB6"/>
<gene>
    <name evidence="2" type="ORF">GWI33_019444</name>
</gene>
<name>A0A834HYB6_RHYFE</name>
<proteinExistence type="predicted"/>
<organism evidence="2 3">
    <name type="scientific">Rhynchophorus ferrugineus</name>
    <name type="common">Red palm weevil</name>
    <name type="synonym">Curculio ferrugineus</name>
    <dbReference type="NCBI Taxonomy" id="354439"/>
    <lineage>
        <taxon>Eukaryota</taxon>
        <taxon>Metazoa</taxon>
        <taxon>Ecdysozoa</taxon>
        <taxon>Arthropoda</taxon>
        <taxon>Hexapoda</taxon>
        <taxon>Insecta</taxon>
        <taxon>Pterygota</taxon>
        <taxon>Neoptera</taxon>
        <taxon>Endopterygota</taxon>
        <taxon>Coleoptera</taxon>
        <taxon>Polyphaga</taxon>
        <taxon>Cucujiformia</taxon>
        <taxon>Curculionidae</taxon>
        <taxon>Dryophthorinae</taxon>
        <taxon>Rhynchophorus</taxon>
    </lineage>
</organism>
<dbReference type="InterPro" id="IPR015897">
    <property type="entry name" value="CHK_kinase-like"/>
</dbReference>
<dbReference type="Proteomes" id="UP000625711">
    <property type="component" value="Unassembled WGS sequence"/>
</dbReference>
<feature type="domain" description="CHK kinase-like" evidence="1">
    <location>
        <begin position="123"/>
        <end position="319"/>
    </location>
</feature>
<evidence type="ECO:0000313" key="2">
    <source>
        <dbReference type="EMBL" id="KAF7267325.1"/>
    </source>
</evidence>
<dbReference type="Pfam" id="PF02958">
    <property type="entry name" value="EcKL"/>
    <property type="match status" value="1"/>
</dbReference>
<dbReference type="InterPro" id="IPR011009">
    <property type="entry name" value="Kinase-like_dom_sf"/>
</dbReference>
<evidence type="ECO:0000313" key="3">
    <source>
        <dbReference type="Proteomes" id="UP000625711"/>
    </source>
</evidence>
<dbReference type="Gene3D" id="3.90.1200.10">
    <property type="match status" value="1"/>
</dbReference>
<dbReference type="InterPro" id="IPR004119">
    <property type="entry name" value="EcKL"/>
</dbReference>
<dbReference type="PANTHER" id="PTHR11012:SF30">
    <property type="entry name" value="PROTEIN KINASE-LIKE DOMAIN-CONTAINING"/>
    <property type="match status" value="1"/>
</dbReference>
<sequence>MIIYIKRGTLEEITDYKIILNDSSSKKGDSYLSTICRFSITASGKNQKGTHKEVYIPVIVKYFPKNIARRKTFRSVDFFKTEIYFYEQIWPEMKKFKQSKIPDEIDEVPLHLYSWIDGKHDFIALKDLSYDGFKASGRDESFSVGTVCSFLELLAKFHALSLALKQSDPNFAKKAAKLEESYFSEKFECWYKNFMYNSMGPHYQKATKNLLPEMYFEKITNFFKRDLYGDVCKACRVGNKYSCVTEGDCWLPNFLSKMNEGKLVAVLIDFQLARYSTFTNDLIHFLYSGVPSDMLLKEWDNLVAHYHRSLCSRIEELGGGKNFITLYELQECMQKHALVGVVMALESSLMALLNDDEVADIDFLEGEDAVPLEDVWILPEFQKDRNEKLAFLVKHCVDKGFIP</sequence>
<dbReference type="PANTHER" id="PTHR11012">
    <property type="entry name" value="PROTEIN KINASE-LIKE DOMAIN-CONTAINING"/>
    <property type="match status" value="1"/>
</dbReference>
<accession>A0A834HYB6</accession>
<reference evidence="2" key="1">
    <citation type="submission" date="2020-08" db="EMBL/GenBank/DDBJ databases">
        <title>Genome sequencing and assembly of the red palm weevil Rhynchophorus ferrugineus.</title>
        <authorList>
            <person name="Dias G.B."/>
            <person name="Bergman C.M."/>
            <person name="Manee M."/>
        </authorList>
    </citation>
    <scope>NUCLEOTIDE SEQUENCE</scope>
    <source>
        <strain evidence="2">AA-2017</strain>
        <tissue evidence="2">Whole larva</tissue>
    </source>
</reference>
<evidence type="ECO:0000259" key="1">
    <source>
        <dbReference type="SMART" id="SM00587"/>
    </source>
</evidence>
<dbReference type="SUPFAM" id="SSF56112">
    <property type="entry name" value="Protein kinase-like (PK-like)"/>
    <property type="match status" value="1"/>
</dbReference>
<keyword evidence="3" id="KW-1185">Reference proteome</keyword>